<reference evidence="5" key="1">
    <citation type="journal article" date="2014" name="Front. Microbiol.">
        <title>High frequency of phylogenetically diverse reductive dehalogenase-homologous genes in deep subseafloor sedimentary metagenomes.</title>
        <authorList>
            <person name="Kawai M."/>
            <person name="Futagami T."/>
            <person name="Toyoda A."/>
            <person name="Takaki Y."/>
            <person name="Nishi S."/>
            <person name="Hori S."/>
            <person name="Arai W."/>
            <person name="Tsubouchi T."/>
            <person name="Morono Y."/>
            <person name="Uchiyama I."/>
            <person name="Ito T."/>
            <person name="Fujiyama A."/>
            <person name="Inagaki F."/>
            <person name="Takami H."/>
        </authorList>
    </citation>
    <scope>NUCLEOTIDE SEQUENCE</scope>
    <source>
        <strain evidence="5">Expedition CK06-06</strain>
    </source>
</reference>
<proteinExistence type="predicted"/>
<accession>X1HJR7</accession>
<evidence type="ECO:0000259" key="3">
    <source>
        <dbReference type="Pfam" id="PF00905"/>
    </source>
</evidence>
<dbReference type="GO" id="GO:0005886">
    <property type="term" value="C:plasma membrane"/>
    <property type="evidence" value="ECO:0007669"/>
    <property type="project" value="TreeGrafter"/>
</dbReference>
<dbReference type="InterPro" id="IPR036138">
    <property type="entry name" value="PBP_dimer_sf"/>
</dbReference>
<dbReference type="SUPFAM" id="SSF56519">
    <property type="entry name" value="Penicillin binding protein dimerisation domain"/>
    <property type="match status" value="1"/>
</dbReference>
<keyword evidence="2" id="KW-0472">Membrane</keyword>
<dbReference type="Pfam" id="PF00905">
    <property type="entry name" value="Transpeptidase"/>
    <property type="match status" value="1"/>
</dbReference>
<evidence type="ECO:0000256" key="1">
    <source>
        <dbReference type="ARBA" id="ARBA00004370"/>
    </source>
</evidence>
<dbReference type="InterPro" id="IPR001460">
    <property type="entry name" value="PCN-bd_Tpept"/>
</dbReference>
<dbReference type="GO" id="GO:0008658">
    <property type="term" value="F:penicillin binding"/>
    <property type="evidence" value="ECO:0007669"/>
    <property type="project" value="InterPro"/>
</dbReference>
<evidence type="ECO:0000256" key="2">
    <source>
        <dbReference type="ARBA" id="ARBA00023136"/>
    </source>
</evidence>
<dbReference type="Pfam" id="PF03717">
    <property type="entry name" value="PBP_dimer"/>
    <property type="match status" value="1"/>
</dbReference>
<dbReference type="PANTHER" id="PTHR30627:SF1">
    <property type="entry name" value="PEPTIDOGLYCAN D,D-TRANSPEPTIDASE FTSI"/>
    <property type="match status" value="1"/>
</dbReference>
<evidence type="ECO:0008006" key="6">
    <source>
        <dbReference type="Google" id="ProtNLM"/>
    </source>
</evidence>
<dbReference type="SUPFAM" id="SSF56601">
    <property type="entry name" value="beta-lactamase/transpeptidase-like"/>
    <property type="match status" value="1"/>
</dbReference>
<dbReference type="EMBL" id="BARU01018233">
    <property type="protein sequence ID" value="GAH54069.1"/>
    <property type="molecule type" value="Genomic_DNA"/>
</dbReference>
<comment type="subcellular location">
    <subcellularLocation>
        <location evidence="1">Membrane</location>
    </subcellularLocation>
</comment>
<name>X1HJR7_9ZZZZ</name>
<organism evidence="5">
    <name type="scientific">marine sediment metagenome</name>
    <dbReference type="NCBI Taxonomy" id="412755"/>
    <lineage>
        <taxon>unclassified sequences</taxon>
        <taxon>metagenomes</taxon>
        <taxon>ecological metagenomes</taxon>
    </lineage>
</organism>
<evidence type="ECO:0000313" key="5">
    <source>
        <dbReference type="EMBL" id="GAH54069.1"/>
    </source>
</evidence>
<dbReference type="InterPro" id="IPR050515">
    <property type="entry name" value="Beta-lactam/transpept"/>
</dbReference>
<feature type="domain" description="Penicillin-binding protein dimerisation" evidence="4">
    <location>
        <begin position="11"/>
        <end position="148"/>
    </location>
</feature>
<dbReference type="AlphaFoldDB" id="X1HJR7"/>
<dbReference type="GO" id="GO:0071555">
    <property type="term" value="P:cell wall organization"/>
    <property type="evidence" value="ECO:0007669"/>
    <property type="project" value="TreeGrafter"/>
</dbReference>
<sequence>HKQSVKKIIVHPERGKIFDRNGKLIATNIKTKTLVAFPRKIKDKKKTALILSEHGYGSFDNVYRGIKRNNFIYLKRNLEKNPPKEIKEIEGIELLQDRKRFYPYGILCSSLIGFVGTEYSGLEGLEFEFDSLLGGKPGWSYLQKSPSGVLYPHPALQVKSPKSGKDIVLTIDVDIQSIVLSELEKVLDDTSAKGGIVIVINPKTGEILAMVNLPGYDPNHPLQYDKKLWINRSISELFEPGSTFKIVAATAAIEEKVFKLNDVVETGEGVTIVGRVKIKDAEKHGPLTFVEFVQ</sequence>
<dbReference type="Gene3D" id="3.90.1310.10">
    <property type="entry name" value="Penicillin-binding protein 2a (Domain 2)"/>
    <property type="match status" value="1"/>
</dbReference>
<dbReference type="Gene3D" id="3.40.710.10">
    <property type="entry name" value="DD-peptidase/beta-lactamase superfamily"/>
    <property type="match status" value="1"/>
</dbReference>
<gene>
    <name evidence="5" type="ORF">S03H2_30155</name>
</gene>
<evidence type="ECO:0000259" key="4">
    <source>
        <dbReference type="Pfam" id="PF03717"/>
    </source>
</evidence>
<dbReference type="InterPro" id="IPR012338">
    <property type="entry name" value="Beta-lactam/transpept-like"/>
</dbReference>
<feature type="domain" description="Penicillin-binding protein transpeptidase" evidence="3">
    <location>
        <begin position="195"/>
        <end position="283"/>
    </location>
</feature>
<feature type="non-terminal residue" evidence="5">
    <location>
        <position position="1"/>
    </location>
</feature>
<dbReference type="InterPro" id="IPR005311">
    <property type="entry name" value="PBP_dimer"/>
</dbReference>
<dbReference type="PANTHER" id="PTHR30627">
    <property type="entry name" value="PEPTIDOGLYCAN D,D-TRANSPEPTIDASE"/>
    <property type="match status" value="1"/>
</dbReference>
<protein>
    <recommendedName>
        <fullName evidence="6">Penicillin-binding protein transpeptidase domain-containing protein</fullName>
    </recommendedName>
</protein>
<feature type="non-terminal residue" evidence="5">
    <location>
        <position position="294"/>
    </location>
</feature>
<comment type="caution">
    <text evidence="5">The sequence shown here is derived from an EMBL/GenBank/DDBJ whole genome shotgun (WGS) entry which is preliminary data.</text>
</comment>